<dbReference type="EMBL" id="LXQA010032423">
    <property type="protein sequence ID" value="MCH96479.1"/>
    <property type="molecule type" value="Genomic_DNA"/>
</dbReference>
<comment type="caution">
    <text evidence="2">The sequence shown here is derived from an EMBL/GenBank/DDBJ whole genome shotgun (WGS) entry which is preliminary data.</text>
</comment>
<organism evidence="2 3">
    <name type="scientific">Trifolium medium</name>
    <dbReference type="NCBI Taxonomy" id="97028"/>
    <lineage>
        <taxon>Eukaryota</taxon>
        <taxon>Viridiplantae</taxon>
        <taxon>Streptophyta</taxon>
        <taxon>Embryophyta</taxon>
        <taxon>Tracheophyta</taxon>
        <taxon>Spermatophyta</taxon>
        <taxon>Magnoliopsida</taxon>
        <taxon>eudicotyledons</taxon>
        <taxon>Gunneridae</taxon>
        <taxon>Pentapetalae</taxon>
        <taxon>rosids</taxon>
        <taxon>fabids</taxon>
        <taxon>Fabales</taxon>
        <taxon>Fabaceae</taxon>
        <taxon>Papilionoideae</taxon>
        <taxon>50 kb inversion clade</taxon>
        <taxon>NPAAA clade</taxon>
        <taxon>Hologalegina</taxon>
        <taxon>IRL clade</taxon>
        <taxon>Trifolieae</taxon>
        <taxon>Trifolium</taxon>
    </lineage>
</organism>
<name>A0A392NB82_9FABA</name>
<accession>A0A392NB82</accession>
<sequence>MNEGVGFGCECYFDNSSGERIYITSFTRAEMIDYLWDDIETSIHMMSDHVVLWYDPVICNQIMEEIKAIIDVNNTNYNPKLTFTFFVVESSLNEVETIQECGFRWIYQGKMASSTNLESHDQEEIVSSSNFQSNDQEEIVPPKYFESNDQEETIPSTNKSKQCVFGTPSSSLELDDTKDMR</sequence>
<evidence type="ECO:0000313" key="2">
    <source>
        <dbReference type="EMBL" id="MCH96479.1"/>
    </source>
</evidence>
<dbReference type="Proteomes" id="UP000265520">
    <property type="component" value="Unassembled WGS sequence"/>
</dbReference>
<evidence type="ECO:0000313" key="3">
    <source>
        <dbReference type="Proteomes" id="UP000265520"/>
    </source>
</evidence>
<feature type="compositionally biased region" description="Polar residues" evidence="1">
    <location>
        <begin position="153"/>
        <end position="172"/>
    </location>
</feature>
<evidence type="ECO:0000256" key="1">
    <source>
        <dbReference type="SAM" id="MobiDB-lite"/>
    </source>
</evidence>
<feature type="region of interest" description="Disordered" evidence="1">
    <location>
        <begin position="118"/>
        <end position="181"/>
    </location>
</feature>
<feature type="compositionally biased region" description="Polar residues" evidence="1">
    <location>
        <begin position="125"/>
        <end position="134"/>
    </location>
</feature>
<proteinExistence type="predicted"/>
<dbReference type="AlphaFoldDB" id="A0A392NB82"/>
<reference evidence="2 3" key="1">
    <citation type="journal article" date="2018" name="Front. Plant Sci.">
        <title>Red Clover (Trifolium pratense) and Zigzag Clover (T. medium) - A Picture of Genomic Similarities and Differences.</title>
        <authorList>
            <person name="Dluhosova J."/>
            <person name="Istvanek J."/>
            <person name="Nedelnik J."/>
            <person name="Repkova J."/>
        </authorList>
    </citation>
    <scope>NUCLEOTIDE SEQUENCE [LARGE SCALE GENOMIC DNA]</scope>
    <source>
        <strain evidence="3">cv. 10/8</strain>
        <tissue evidence="2">Leaf</tissue>
    </source>
</reference>
<keyword evidence="3" id="KW-1185">Reference proteome</keyword>
<protein>
    <submittedName>
        <fullName evidence="2">TIR-NBS-LRR resistance protein</fullName>
    </submittedName>
</protein>
<gene>
    <name evidence="2" type="ORF">A2U01_0017465</name>
</gene>